<dbReference type="Proteomes" id="UP000619078">
    <property type="component" value="Unassembled WGS sequence"/>
</dbReference>
<dbReference type="AlphaFoldDB" id="A0A926S087"/>
<feature type="signal peptide" evidence="1">
    <location>
        <begin position="1"/>
        <end position="19"/>
    </location>
</feature>
<accession>A0A926S087</accession>
<evidence type="ECO:0000256" key="1">
    <source>
        <dbReference type="SAM" id="SignalP"/>
    </source>
</evidence>
<dbReference type="RefSeq" id="WP_191159435.1">
    <property type="nucleotide sequence ID" value="NZ_JACWMX010000001.1"/>
</dbReference>
<evidence type="ECO:0000313" key="3">
    <source>
        <dbReference type="Proteomes" id="UP000619078"/>
    </source>
</evidence>
<reference evidence="2" key="1">
    <citation type="submission" date="2020-09" db="EMBL/GenBank/DDBJ databases">
        <title>Novel species of Mucilaginibacter isolated from a glacier on the Tibetan Plateau.</title>
        <authorList>
            <person name="Liu Q."/>
            <person name="Xin Y.-H."/>
        </authorList>
    </citation>
    <scope>NUCLEOTIDE SEQUENCE</scope>
    <source>
        <strain evidence="2">ZB1P21</strain>
    </source>
</reference>
<evidence type="ECO:0008006" key="4">
    <source>
        <dbReference type="Google" id="ProtNLM"/>
    </source>
</evidence>
<dbReference type="EMBL" id="JACWMX010000001">
    <property type="protein sequence ID" value="MBD1391467.1"/>
    <property type="molecule type" value="Genomic_DNA"/>
</dbReference>
<comment type="caution">
    <text evidence="2">The sequence shown here is derived from an EMBL/GenBank/DDBJ whole genome shotgun (WGS) entry which is preliminary data.</text>
</comment>
<proteinExistence type="predicted"/>
<keyword evidence="1" id="KW-0732">Signal</keyword>
<keyword evidence="3" id="KW-1185">Reference proteome</keyword>
<feature type="chain" id="PRO_5038057662" description="Pentapeptide MXKDX repeat protein" evidence="1">
    <location>
        <begin position="20"/>
        <end position="68"/>
    </location>
</feature>
<gene>
    <name evidence="2" type="ORF">IDJ76_00015</name>
</gene>
<sequence>MKKSIIAIALILSTGALSAATITTAKRDSVKKSFTKKDVGTADTKKDVGTADLKKSAAGTKKDVGTAD</sequence>
<evidence type="ECO:0000313" key="2">
    <source>
        <dbReference type="EMBL" id="MBD1391467.1"/>
    </source>
</evidence>
<protein>
    <recommendedName>
        <fullName evidence="4">Pentapeptide MXKDX repeat protein</fullName>
    </recommendedName>
</protein>
<organism evidence="2 3">
    <name type="scientific">Mucilaginibacter glaciei</name>
    <dbReference type="NCBI Taxonomy" id="2772109"/>
    <lineage>
        <taxon>Bacteria</taxon>
        <taxon>Pseudomonadati</taxon>
        <taxon>Bacteroidota</taxon>
        <taxon>Sphingobacteriia</taxon>
        <taxon>Sphingobacteriales</taxon>
        <taxon>Sphingobacteriaceae</taxon>
        <taxon>Mucilaginibacter</taxon>
    </lineage>
</organism>
<name>A0A926S087_9SPHI</name>